<evidence type="ECO:0000313" key="2">
    <source>
        <dbReference type="EMBL" id="MPC76188.1"/>
    </source>
</evidence>
<dbReference type="AlphaFoldDB" id="A0A5B7I5P3"/>
<feature type="compositionally biased region" description="Low complexity" evidence="1">
    <location>
        <begin position="16"/>
        <end position="35"/>
    </location>
</feature>
<gene>
    <name evidence="2" type="ORF">E2C01_070593</name>
</gene>
<reference evidence="2 3" key="1">
    <citation type="submission" date="2019-05" db="EMBL/GenBank/DDBJ databases">
        <title>Another draft genome of Portunus trituberculatus and its Hox gene families provides insights of decapod evolution.</title>
        <authorList>
            <person name="Jeong J.-H."/>
            <person name="Song I."/>
            <person name="Kim S."/>
            <person name="Choi T."/>
            <person name="Kim D."/>
            <person name="Ryu S."/>
            <person name="Kim W."/>
        </authorList>
    </citation>
    <scope>NUCLEOTIDE SEQUENCE [LARGE SCALE GENOMIC DNA]</scope>
    <source>
        <tissue evidence="2">Muscle</tissue>
    </source>
</reference>
<dbReference type="Proteomes" id="UP000324222">
    <property type="component" value="Unassembled WGS sequence"/>
</dbReference>
<name>A0A5B7I5P3_PORTR</name>
<comment type="caution">
    <text evidence="2">The sequence shown here is derived from an EMBL/GenBank/DDBJ whole genome shotgun (WGS) entry which is preliminary data.</text>
</comment>
<evidence type="ECO:0000256" key="1">
    <source>
        <dbReference type="SAM" id="MobiDB-lite"/>
    </source>
</evidence>
<feature type="region of interest" description="Disordered" evidence="1">
    <location>
        <begin position="1"/>
        <end position="64"/>
    </location>
</feature>
<feature type="compositionally biased region" description="Basic and acidic residues" evidence="1">
    <location>
        <begin position="1"/>
        <end position="15"/>
    </location>
</feature>
<dbReference type="EMBL" id="VSRR010042817">
    <property type="protein sequence ID" value="MPC76188.1"/>
    <property type="molecule type" value="Genomic_DNA"/>
</dbReference>
<evidence type="ECO:0000313" key="3">
    <source>
        <dbReference type="Proteomes" id="UP000324222"/>
    </source>
</evidence>
<organism evidence="2 3">
    <name type="scientific">Portunus trituberculatus</name>
    <name type="common">Swimming crab</name>
    <name type="synonym">Neptunus trituberculatus</name>
    <dbReference type="NCBI Taxonomy" id="210409"/>
    <lineage>
        <taxon>Eukaryota</taxon>
        <taxon>Metazoa</taxon>
        <taxon>Ecdysozoa</taxon>
        <taxon>Arthropoda</taxon>
        <taxon>Crustacea</taxon>
        <taxon>Multicrustacea</taxon>
        <taxon>Malacostraca</taxon>
        <taxon>Eumalacostraca</taxon>
        <taxon>Eucarida</taxon>
        <taxon>Decapoda</taxon>
        <taxon>Pleocyemata</taxon>
        <taxon>Brachyura</taxon>
        <taxon>Eubrachyura</taxon>
        <taxon>Portunoidea</taxon>
        <taxon>Portunidae</taxon>
        <taxon>Portuninae</taxon>
        <taxon>Portunus</taxon>
    </lineage>
</organism>
<accession>A0A5B7I5P3</accession>
<proteinExistence type="predicted"/>
<protein>
    <submittedName>
        <fullName evidence="2">Uncharacterized protein</fullName>
    </submittedName>
</protein>
<keyword evidence="3" id="KW-1185">Reference proteome</keyword>
<sequence length="73" mass="8022">MDLRRSGDPRDRLESSESPPSDDLLPLRPATHLPLTPAPPPPHSRPSLCAGHLPRVSNVHPGSRSYWHVSLFG</sequence>